<accession>M5U825</accession>
<keyword evidence="4" id="KW-1185">Reference proteome</keyword>
<dbReference type="Pfam" id="PF01548">
    <property type="entry name" value="DEDD_Tnp_IS110"/>
    <property type="match status" value="1"/>
</dbReference>
<dbReference type="Proteomes" id="UP000011885">
    <property type="component" value="Unassembled WGS sequence"/>
</dbReference>
<proteinExistence type="predicted"/>
<evidence type="ECO:0000313" key="3">
    <source>
        <dbReference type="EMBL" id="EMI54021.1"/>
    </source>
</evidence>
<name>M5U825_9BACT</name>
<evidence type="ECO:0000259" key="1">
    <source>
        <dbReference type="Pfam" id="PF01548"/>
    </source>
</evidence>
<dbReference type="PATRIC" id="fig|1263870.3.peg.4805"/>
<gene>
    <name evidence="3" type="ORF">RSSM_04541</name>
</gene>
<dbReference type="InterPro" id="IPR047650">
    <property type="entry name" value="Transpos_IS110"/>
</dbReference>
<dbReference type="InterPro" id="IPR002525">
    <property type="entry name" value="Transp_IS110-like_N"/>
</dbReference>
<reference evidence="3 4" key="1">
    <citation type="journal article" date="2013" name="Mar. Genomics">
        <title>Expression of sulfatases in Rhodopirellula baltica and the diversity of sulfatases in the genus Rhodopirellula.</title>
        <authorList>
            <person name="Wegner C.E."/>
            <person name="Richter-Heitmann T."/>
            <person name="Klindworth A."/>
            <person name="Klockow C."/>
            <person name="Richter M."/>
            <person name="Achstetter T."/>
            <person name="Glockner F.O."/>
            <person name="Harder J."/>
        </authorList>
    </citation>
    <scope>NUCLEOTIDE SEQUENCE [LARGE SCALE GENOMIC DNA]</scope>
    <source>
        <strain evidence="3 4">SM41</strain>
    </source>
</reference>
<evidence type="ECO:0000313" key="4">
    <source>
        <dbReference type="Proteomes" id="UP000011885"/>
    </source>
</evidence>
<dbReference type="EMBL" id="ANOH01000309">
    <property type="protein sequence ID" value="EMI54021.1"/>
    <property type="molecule type" value="Genomic_DNA"/>
</dbReference>
<feature type="domain" description="Transposase IS110-like N-terminal" evidence="1">
    <location>
        <begin position="1"/>
        <end position="129"/>
    </location>
</feature>
<dbReference type="AlphaFoldDB" id="M5U825"/>
<comment type="caution">
    <text evidence="3">The sequence shown here is derived from an EMBL/GenBank/DDBJ whole genome shotgun (WGS) entry which is preliminary data.</text>
</comment>
<dbReference type="GO" id="GO:0006313">
    <property type="term" value="P:DNA transposition"/>
    <property type="evidence" value="ECO:0007669"/>
    <property type="project" value="InterPro"/>
</dbReference>
<protein>
    <submittedName>
        <fullName evidence="3">Transposase IS116/IS110/IS902 family protein</fullName>
    </submittedName>
</protein>
<dbReference type="GO" id="GO:0004803">
    <property type="term" value="F:transposase activity"/>
    <property type="evidence" value="ECO:0007669"/>
    <property type="project" value="InterPro"/>
</dbReference>
<evidence type="ECO:0000259" key="2">
    <source>
        <dbReference type="Pfam" id="PF02371"/>
    </source>
</evidence>
<feature type="domain" description="Transposase IS116/IS110/IS902 C-terminal" evidence="2">
    <location>
        <begin position="197"/>
        <end position="276"/>
    </location>
</feature>
<dbReference type="PANTHER" id="PTHR33055">
    <property type="entry name" value="TRANSPOSASE FOR INSERTION SEQUENCE ELEMENT IS1111A"/>
    <property type="match status" value="1"/>
</dbReference>
<sequence>MDKQGNIIQNATRPNDWRAVAEVVPEGGTVFAAIEACCGAADFAEELINHTGWSVNLAHPGYVARIKQSPDKTDWADAKLLADLQRVGYLPKVWLAPENIRELRRLVRYRQQQVNHRRNVKLRVRALLRDQRAKSPAEINPWTKAWRAWAENCTEIGENSRWILGEHFAEIESLNVKIRNIEKRLTSMLAGDPVATKLLEQSGVGLVTAATLRAEIGRFDRFRSGKQLARFCAVTPRNASSGQRQADAGLIKAGNRELRRVLIEAAQRLRRLDDHWVEFADRMKDRGKPSNVITAAVANRWIRGLYYEMCNLAA</sequence>
<dbReference type="InterPro" id="IPR003346">
    <property type="entry name" value="Transposase_20"/>
</dbReference>
<dbReference type="Pfam" id="PF02371">
    <property type="entry name" value="Transposase_20"/>
    <property type="match status" value="1"/>
</dbReference>
<organism evidence="3 4">
    <name type="scientific">Rhodopirellula sallentina SM41</name>
    <dbReference type="NCBI Taxonomy" id="1263870"/>
    <lineage>
        <taxon>Bacteria</taxon>
        <taxon>Pseudomonadati</taxon>
        <taxon>Planctomycetota</taxon>
        <taxon>Planctomycetia</taxon>
        <taxon>Pirellulales</taxon>
        <taxon>Pirellulaceae</taxon>
        <taxon>Rhodopirellula</taxon>
    </lineage>
</organism>
<dbReference type="GO" id="GO:0003677">
    <property type="term" value="F:DNA binding"/>
    <property type="evidence" value="ECO:0007669"/>
    <property type="project" value="InterPro"/>
</dbReference>
<dbReference type="PANTHER" id="PTHR33055:SF15">
    <property type="entry name" value="TRANSPOSASE-RELATED"/>
    <property type="match status" value="1"/>
</dbReference>
<dbReference type="NCBIfam" id="NF033542">
    <property type="entry name" value="transpos_IS110"/>
    <property type="match status" value="1"/>
</dbReference>